<evidence type="ECO:0000313" key="9">
    <source>
        <dbReference type="EnsemblMetazoa" id="CJA20606.1"/>
    </source>
</evidence>
<evidence type="ECO:0000256" key="5">
    <source>
        <dbReference type="ARBA" id="ARBA00020264"/>
    </source>
</evidence>
<comment type="pathway">
    <text evidence="3">tRNA modification; 5-methoxycarbonylmethyl-2-thiouridine-tRNA biosynthesis.</text>
</comment>
<evidence type="ECO:0000256" key="3">
    <source>
        <dbReference type="ARBA" id="ARBA00005043"/>
    </source>
</evidence>
<evidence type="ECO:0000256" key="4">
    <source>
        <dbReference type="ARBA" id="ARBA00009567"/>
    </source>
</evidence>
<dbReference type="PANTHER" id="PTHR15641">
    <property type="entry name" value="ELONGATOR COMPLEX PROTEIN 5"/>
    <property type="match status" value="1"/>
</dbReference>
<name>A0A8R1I542_CAEJA</name>
<proteinExistence type="inferred from homology"/>
<evidence type="ECO:0000256" key="2">
    <source>
        <dbReference type="ARBA" id="ARBA00004496"/>
    </source>
</evidence>
<evidence type="ECO:0000256" key="8">
    <source>
        <dbReference type="ARBA" id="ARBA00023242"/>
    </source>
</evidence>
<reference evidence="9" key="2">
    <citation type="submission" date="2022-06" db="UniProtKB">
        <authorList>
            <consortium name="EnsemblMetazoa"/>
        </authorList>
    </citation>
    <scope>IDENTIFICATION</scope>
    <source>
        <strain evidence="9">DF5081</strain>
    </source>
</reference>
<comment type="similarity">
    <text evidence="4">Belongs to the ELP5 family.</text>
</comment>
<evidence type="ECO:0000256" key="7">
    <source>
        <dbReference type="ARBA" id="ARBA00022694"/>
    </source>
</evidence>
<keyword evidence="10" id="KW-1185">Reference proteome</keyword>
<evidence type="ECO:0000256" key="6">
    <source>
        <dbReference type="ARBA" id="ARBA00022490"/>
    </source>
</evidence>
<evidence type="ECO:0000313" key="10">
    <source>
        <dbReference type="Proteomes" id="UP000005237"/>
    </source>
</evidence>
<dbReference type="GO" id="GO:0005829">
    <property type="term" value="C:cytosol"/>
    <property type="evidence" value="ECO:0007669"/>
    <property type="project" value="TreeGrafter"/>
</dbReference>
<protein>
    <recommendedName>
        <fullName evidence="5">Elongator complex protein 5</fullName>
    </recommendedName>
</protein>
<comment type="subcellular location">
    <subcellularLocation>
        <location evidence="2">Cytoplasm</location>
    </subcellularLocation>
    <subcellularLocation>
        <location evidence="1">Nucleus</location>
    </subcellularLocation>
</comment>
<dbReference type="PANTHER" id="PTHR15641:SF1">
    <property type="entry name" value="ELONGATOR COMPLEX PROTEIN 5"/>
    <property type="match status" value="1"/>
</dbReference>
<dbReference type="InterPro" id="IPR019519">
    <property type="entry name" value="Elp5"/>
</dbReference>
<keyword evidence="6" id="KW-0963">Cytoplasm</keyword>
<dbReference type="EnsemblMetazoa" id="CJA20606.1">
    <property type="protein sequence ID" value="CJA20606.1"/>
    <property type="gene ID" value="WBGene00176178"/>
</dbReference>
<accession>A0A8R1I542</accession>
<dbReference type="Proteomes" id="UP000005237">
    <property type="component" value="Unassembled WGS sequence"/>
</dbReference>
<evidence type="ECO:0000256" key="1">
    <source>
        <dbReference type="ARBA" id="ARBA00004123"/>
    </source>
</evidence>
<sequence length="94" mass="10511">MYLQEHTITFASTGKPVFKLRKTPAIAEDCSLNELQITEGHSAVELPFFASKHEDGVAIRDATTKKIRIGGQVVYEPDRDDDFDDSDPDDDLNI</sequence>
<organism evidence="9 10">
    <name type="scientific">Caenorhabditis japonica</name>
    <dbReference type="NCBI Taxonomy" id="281687"/>
    <lineage>
        <taxon>Eukaryota</taxon>
        <taxon>Metazoa</taxon>
        <taxon>Ecdysozoa</taxon>
        <taxon>Nematoda</taxon>
        <taxon>Chromadorea</taxon>
        <taxon>Rhabditida</taxon>
        <taxon>Rhabditina</taxon>
        <taxon>Rhabditomorpha</taxon>
        <taxon>Rhabditoidea</taxon>
        <taxon>Rhabditidae</taxon>
        <taxon>Peloderinae</taxon>
        <taxon>Caenorhabditis</taxon>
    </lineage>
</organism>
<keyword evidence="8" id="KW-0539">Nucleus</keyword>
<dbReference type="AlphaFoldDB" id="A0A8R1I542"/>
<dbReference type="GO" id="GO:0000049">
    <property type="term" value="F:tRNA binding"/>
    <property type="evidence" value="ECO:0007669"/>
    <property type="project" value="TreeGrafter"/>
</dbReference>
<dbReference type="GO" id="GO:0033588">
    <property type="term" value="C:elongator holoenzyme complex"/>
    <property type="evidence" value="ECO:0007669"/>
    <property type="project" value="InterPro"/>
</dbReference>
<keyword evidence="7" id="KW-0819">tRNA processing</keyword>
<dbReference type="GO" id="GO:0002098">
    <property type="term" value="P:tRNA wobble uridine modification"/>
    <property type="evidence" value="ECO:0007669"/>
    <property type="project" value="InterPro"/>
</dbReference>
<reference evidence="10" key="1">
    <citation type="submission" date="2010-08" db="EMBL/GenBank/DDBJ databases">
        <authorList>
            <consortium name="Caenorhabditis japonica Sequencing Consortium"/>
            <person name="Wilson R.K."/>
        </authorList>
    </citation>
    <scope>NUCLEOTIDE SEQUENCE [LARGE SCALE GENOMIC DNA]</scope>
    <source>
        <strain evidence="10">DF5081</strain>
    </source>
</reference>
<dbReference type="GO" id="GO:0005634">
    <property type="term" value="C:nucleus"/>
    <property type="evidence" value="ECO:0007669"/>
    <property type="project" value="UniProtKB-SubCell"/>
</dbReference>